<dbReference type="Proteomes" id="UP000708208">
    <property type="component" value="Unassembled WGS sequence"/>
</dbReference>
<proteinExistence type="predicted"/>
<protein>
    <submittedName>
        <fullName evidence="1">Uncharacterized protein</fullName>
    </submittedName>
</protein>
<name>A0A8J2P3S3_9HEXA</name>
<reference evidence="1" key="1">
    <citation type="submission" date="2021-06" db="EMBL/GenBank/DDBJ databases">
        <authorList>
            <person name="Hodson N. C."/>
            <person name="Mongue J. A."/>
            <person name="Jaron S. K."/>
        </authorList>
    </citation>
    <scope>NUCLEOTIDE SEQUENCE</scope>
</reference>
<keyword evidence="2" id="KW-1185">Reference proteome</keyword>
<gene>
    <name evidence="1" type="ORF">AFUS01_LOCUS19495</name>
</gene>
<organism evidence="1 2">
    <name type="scientific">Allacma fusca</name>
    <dbReference type="NCBI Taxonomy" id="39272"/>
    <lineage>
        <taxon>Eukaryota</taxon>
        <taxon>Metazoa</taxon>
        <taxon>Ecdysozoa</taxon>
        <taxon>Arthropoda</taxon>
        <taxon>Hexapoda</taxon>
        <taxon>Collembola</taxon>
        <taxon>Symphypleona</taxon>
        <taxon>Sminthuridae</taxon>
        <taxon>Allacma</taxon>
    </lineage>
</organism>
<evidence type="ECO:0000313" key="2">
    <source>
        <dbReference type="Proteomes" id="UP000708208"/>
    </source>
</evidence>
<feature type="non-terminal residue" evidence="1">
    <location>
        <position position="1"/>
    </location>
</feature>
<accession>A0A8J2P3S3</accession>
<comment type="caution">
    <text evidence="1">The sequence shown here is derived from an EMBL/GenBank/DDBJ whole genome shotgun (WGS) entry which is preliminary data.</text>
</comment>
<dbReference type="EMBL" id="CAJVCH010201825">
    <property type="protein sequence ID" value="CAG7730880.1"/>
    <property type="molecule type" value="Genomic_DNA"/>
</dbReference>
<sequence length="12" mass="1399">MQLNIEHSKMPA</sequence>
<evidence type="ECO:0000313" key="1">
    <source>
        <dbReference type="EMBL" id="CAG7730880.1"/>
    </source>
</evidence>